<organism evidence="1">
    <name type="scientific">Arundo donax</name>
    <name type="common">Giant reed</name>
    <name type="synonym">Donax arundinaceus</name>
    <dbReference type="NCBI Taxonomy" id="35708"/>
    <lineage>
        <taxon>Eukaryota</taxon>
        <taxon>Viridiplantae</taxon>
        <taxon>Streptophyta</taxon>
        <taxon>Embryophyta</taxon>
        <taxon>Tracheophyta</taxon>
        <taxon>Spermatophyta</taxon>
        <taxon>Magnoliopsida</taxon>
        <taxon>Liliopsida</taxon>
        <taxon>Poales</taxon>
        <taxon>Poaceae</taxon>
        <taxon>PACMAD clade</taxon>
        <taxon>Arundinoideae</taxon>
        <taxon>Arundineae</taxon>
        <taxon>Arundo</taxon>
    </lineage>
</organism>
<dbReference type="AlphaFoldDB" id="A0A0A8ZHG4"/>
<protein>
    <submittedName>
        <fullName evidence="1">Uncharacterized protein</fullName>
    </submittedName>
</protein>
<accession>A0A0A8ZHG4</accession>
<dbReference type="EMBL" id="GBRH01261745">
    <property type="protein sequence ID" value="JAD36150.1"/>
    <property type="molecule type" value="Transcribed_RNA"/>
</dbReference>
<name>A0A0A8ZHG4_ARUDO</name>
<evidence type="ECO:0000313" key="1">
    <source>
        <dbReference type="EMBL" id="JAD36150.1"/>
    </source>
</evidence>
<reference evidence="1" key="2">
    <citation type="journal article" date="2015" name="Data Brief">
        <title>Shoot transcriptome of the giant reed, Arundo donax.</title>
        <authorList>
            <person name="Barrero R.A."/>
            <person name="Guerrero F.D."/>
            <person name="Moolhuijzen P."/>
            <person name="Goolsby J.A."/>
            <person name="Tidwell J."/>
            <person name="Bellgard S.E."/>
            <person name="Bellgard M.I."/>
        </authorList>
    </citation>
    <scope>NUCLEOTIDE SEQUENCE</scope>
    <source>
        <tissue evidence="1">Shoot tissue taken approximately 20 cm above the soil surface</tissue>
    </source>
</reference>
<reference evidence="1" key="1">
    <citation type="submission" date="2014-09" db="EMBL/GenBank/DDBJ databases">
        <authorList>
            <person name="Magalhaes I.L.F."/>
            <person name="Oliveira U."/>
            <person name="Santos F.R."/>
            <person name="Vidigal T.H.D.A."/>
            <person name="Brescovit A.D."/>
            <person name="Santos A.J."/>
        </authorList>
    </citation>
    <scope>NUCLEOTIDE SEQUENCE</scope>
    <source>
        <tissue evidence="1">Shoot tissue taken approximately 20 cm above the soil surface</tissue>
    </source>
</reference>
<sequence>MYCTALSSHETNFNSISPNGYFPQINTK</sequence>
<proteinExistence type="predicted"/>